<evidence type="ECO:0000259" key="4">
    <source>
        <dbReference type="Pfam" id="PF25917"/>
    </source>
</evidence>
<evidence type="ECO:0000313" key="5">
    <source>
        <dbReference type="EMBL" id="PUE60335.1"/>
    </source>
</evidence>
<evidence type="ECO:0000256" key="3">
    <source>
        <dbReference type="SAM" id="Phobius"/>
    </source>
</evidence>
<evidence type="ECO:0000256" key="2">
    <source>
        <dbReference type="SAM" id="Coils"/>
    </source>
</evidence>
<dbReference type="AlphaFoldDB" id="A0A315EUA0"/>
<dbReference type="RefSeq" id="WP_108402595.1">
    <property type="nucleotide sequence ID" value="NZ_NESP01000001.1"/>
</dbReference>
<organism evidence="5 6">
    <name type="scientific">Limnohabitans curvus</name>
    <dbReference type="NCBI Taxonomy" id="323423"/>
    <lineage>
        <taxon>Bacteria</taxon>
        <taxon>Pseudomonadati</taxon>
        <taxon>Pseudomonadota</taxon>
        <taxon>Betaproteobacteria</taxon>
        <taxon>Burkholderiales</taxon>
        <taxon>Comamonadaceae</taxon>
        <taxon>Limnohabitans</taxon>
    </lineage>
</organism>
<keyword evidence="3" id="KW-0472">Membrane</keyword>
<dbReference type="GO" id="GO:0015562">
    <property type="term" value="F:efflux transmembrane transporter activity"/>
    <property type="evidence" value="ECO:0007669"/>
    <property type="project" value="TreeGrafter"/>
</dbReference>
<feature type="domain" description="Multidrug resistance protein MdtA-like barrel-sandwich hybrid" evidence="4">
    <location>
        <begin position="68"/>
        <end position="227"/>
    </location>
</feature>
<evidence type="ECO:0000313" key="6">
    <source>
        <dbReference type="Proteomes" id="UP000251341"/>
    </source>
</evidence>
<dbReference type="EMBL" id="NESP01000001">
    <property type="protein sequence ID" value="PUE60335.1"/>
    <property type="molecule type" value="Genomic_DNA"/>
</dbReference>
<keyword evidence="2" id="KW-0175">Coiled coil</keyword>
<dbReference type="Gene3D" id="2.40.50.100">
    <property type="match status" value="1"/>
</dbReference>
<dbReference type="SUPFAM" id="SSF111369">
    <property type="entry name" value="HlyD-like secretion proteins"/>
    <property type="match status" value="1"/>
</dbReference>
<feature type="transmembrane region" description="Helical" evidence="3">
    <location>
        <begin position="12"/>
        <end position="29"/>
    </location>
</feature>
<keyword evidence="3" id="KW-1133">Transmembrane helix</keyword>
<gene>
    <name evidence="5" type="ORF">B9Z44_12585</name>
</gene>
<comment type="caution">
    <text evidence="5">The sequence shown here is derived from an EMBL/GenBank/DDBJ whole genome shotgun (WGS) entry which is preliminary data.</text>
</comment>
<dbReference type="PANTHER" id="PTHR30469">
    <property type="entry name" value="MULTIDRUG RESISTANCE PROTEIN MDTA"/>
    <property type="match status" value="1"/>
</dbReference>
<dbReference type="Gene3D" id="2.40.420.20">
    <property type="match status" value="1"/>
</dbReference>
<evidence type="ECO:0000256" key="1">
    <source>
        <dbReference type="ARBA" id="ARBA00009477"/>
    </source>
</evidence>
<dbReference type="InterPro" id="IPR058625">
    <property type="entry name" value="MdtA-like_BSH"/>
</dbReference>
<dbReference type="Gene3D" id="1.10.287.470">
    <property type="entry name" value="Helix hairpin bin"/>
    <property type="match status" value="1"/>
</dbReference>
<keyword evidence="3" id="KW-0812">Transmembrane</keyword>
<reference evidence="5 6" key="1">
    <citation type="submission" date="2017-04" db="EMBL/GenBank/DDBJ databases">
        <title>Unexpected and diverse lifestyles within the genus Limnohabitans.</title>
        <authorList>
            <person name="Kasalicky V."/>
            <person name="Mehrshad M."/>
            <person name="Andrei S.-A."/>
            <person name="Salcher M."/>
            <person name="Kratochvilova H."/>
            <person name="Simek K."/>
            <person name="Ghai R."/>
        </authorList>
    </citation>
    <scope>NUCLEOTIDE SEQUENCE [LARGE SCALE GENOMIC DNA]</scope>
    <source>
        <strain evidence="5 6">MWH-C5</strain>
    </source>
</reference>
<feature type="coiled-coil region" evidence="2">
    <location>
        <begin position="125"/>
        <end position="190"/>
    </location>
</feature>
<dbReference type="Pfam" id="PF25917">
    <property type="entry name" value="BSH_RND"/>
    <property type="match status" value="1"/>
</dbReference>
<name>A0A315EUA0_9BURK</name>
<dbReference type="InterPro" id="IPR006143">
    <property type="entry name" value="RND_pump_MFP"/>
</dbReference>
<proteinExistence type="inferred from homology"/>
<dbReference type="Proteomes" id="UP000251341">
    <property type="component" value="Unassembled WGS sequence"/>
</dbReference>
<keyword evidence="6" id="KW-1185">Reference proteome</keyword>
<accession>A0A315EUA0</accession>
<dbReference type="NCBIfam" id="TIGR01730">
    <property type="entry name" value="RND_mfp"/>
    <property type="match status" value="1"/>
</dbReference>
<protein>
    <submittedName>
        <fullName evidence="5">Efflux transporter periplasmic adaptor subunit</fullName>
    </submittedName>
</protein>
<dbReference type="GO" id="GO:1990281">
    <property type="term" value="C:efflux pump complex"/>
    <property type="evidence" value="ECO:0007669"/>
    <property type="project" value="TreeGrafter"/>
</dbReference>
<sequence>MKIPKLSKQQVVMVAATGLVLITIGFMAFRMGPLAPTKVTVIQVKKESLTPSVFGIGSVEARQSWLMGPTVAGRVLRVHVDVGQAVKAGQLLAEMDPVDLDQRLNAQEAALSKASSVEIAGKAQVADTKARRELANANLKRYEELAKQNFISSAALEGRDQELQSADAAYQAAQANLQAAKQETLRLQAERTAVALQKQNTKLVAPADAVVISRDAESGSTVVAGQPVLRLANPSSLWIKLRVDQGRSSGLEVGLPAQIVLRSSPQHSLLGKVERVELQADAVTEERIAQVAFEQMPPSLSIGEMAEVTLNLKEATDALAIPQASVQTYQGRSGVWRVIDGRLEFVQVQWGAASLDGRVQAIQGLASGDTVVVYSEKALSEGANFRVVDALAKKIKP</sequence>
<comment type="similarity">
    <text evidence="1">Belongs to the membrane fusion protein (MFP) (TC 8.A.1) family.</text>
</comment>